<protein>
    <submittedName>
        <fullName evidence="2">Uncharacterized protein</fullName>
    </submittedName>
</protein>
<evidence type="ECO:0000256" key="1">
    <source>
        <dbReference type="SAM" id="MobiDB-lite"/>
    </source>
</evidence>
<feature type="region of interest" description="Disordered" evidence="1">
    <location>
        <begin position="251"/>
        <end position="277"/>
    </location>
</feature>
<organism evidence="2 3">
    <name type="scientific">Porphyra umbilicalis</name>
    <name type="common">Purple laver</name>
    <name type="synonym">Red alga</name>
    <dbReference type="NCBI Taxonomy" id="2786"/>
    <lineage>
        <taxon>Eukaryota</taxon>
        <taxon>Rhodophyta</taxon>
        <taxon>Bangiophyceae</taxon>
        <taxon>Bangiales</taxon>
        <taxon>Bangiaceae</taxon>
        <taxon>Porphyra</taxon>
    </lineage>
</organism>
<feature type="compositionally biased region" description="Polar residues" evidence="1">
    <location>
        <begin position="48"/>
        <end position="59"/>
    </location>
</feature>
<feature type="compositionally biased region" description="Polar residues" evidence="1">
    <location>
        <begin position="105"/>
        <end position="115"/>
    </location>
</feature>
<feature type="region of interest" description="Disordered" evidence="1">
    <location>
        <begin position="46"/>
        <end position="210"/>
    </location>
</feature>
<accession>A0A1X6NN14</accession>
<evidence type="ECO:0000313" key="2">
    <source>
        <dbReference type="EMBL" id="OSX69978.1"/>
    </source>
</evidence>
<evidence type="ECO:0000313" key="3">
    <source>
        <dbReference type="Proteomes" id="UP000218209"/>
    </source>
</evidence>
<keyword evidence="3" id="KW-1185">Reference proteome</keyword>
<sequence>MPLVCQWRLLLYSRRRPAAGVLVDCACTSVGTSWWTAPTPPWLCLQRTPPSSTHRQATHPSLAAPVGAPHAPPQMHVQRTHPPPSLQNPRSPARGLRRPPWAVSLATQRTVTKSLPTAPHRRARGSRQQPPPAQKAAGEWVPRSPAAGHRCPRSVDRRLAAPPPVGGPPARSFPAPRQVRNRPLQTRDSHGRTTLRRRRADPPHAPPTARSRLGLCRRLCRGTPHPPPACGWEGPPWVPCASVGPSAGRVVPQPAPPAMPRSRWRRRVTQRGSGPLW</sequence>
<dbReference type="Proteomes" id="UP000218209">
    <property type="component" value="Unassembled WGS sequence"/>
</dbReference>
<dbReference type="EMBL" id="KV919343">
    <property type="protein sequence ID" value="OSX69978.1"/>
    <property type="molecule type" value="Genomic_DNA"/>
</dbReference>
<dbReference type="AlphaFoldDB" id="A0A1X6NN14"/>
<gene>
    <name evidence="2" type="ORF">BU14_0973s0002</name>
</gene>
<proteinExistence type="predicted"/>
<reference evidence="2 3" key="1">
    <citation type="submission" date="2017-03" db="EMBL/GenBank/DDBJ databases">
        <title>WGS assembly of Porphyra umbilicalis.</title>
        <authorList>
            <person name="Brawley S.H."/>
            <person name="Blouin N.A."/>
            <person name="Ficko-Blean E."/>
            <person name="Wheeler G.L."/>
            <person name="Lohr M."/>
            <person name="Goodson H.V."/>
            <person name="Jenkins J.W."/>
            <person name="Blaby-Haas C.E."/>
            <person name="Helliwell K.E."/>
            <person name="Chan C."/>
            <person name="Marriage T."/>
            <person name="Bhattacharya D."/>
            <person name="Klein A.S."/>
            <person name="Badis Y."/>
            <person name="Brodie J."/>
            <person name="Cao Y."/>
            <person name="Collen J."/>
            <person name="Dittami S.M."/>
            <person name="Gachon C.M."/>
            <person name="Green B.R."/>
            <person name="Karpowicz S."/>
            <person name="Kim J.W."/>
            <person name="Kudahl U."/>
            <person name="Lin S."/>
            <person name="Michel G."/>
            <person name="Mittag M."/>
            <person name="Olson B.J."/>
            <person name="Pangilinan J."/>
            <person name="Peng Y."/>
            <person name="Qiu H."/>
            <person name="Shu S."/>
            <person name="Singer J.T."/>
            <person name="Smith A.G."/>
            <person name="Sprecher B.N."/>
            <person name="Wagner V."/>
            <person name="Wang W."/>
            <person name="Wang Z.-Y."/>
            <person name="Yan J."/>
            <person name="Yarish C."/>
            <person name="Zoeuner-Riek S."/>
            <person name="Zhuang Y."/>
            <person name="Zou Y."/>
            <person name="Lindquist E.A."/>
            <person name="Grimwood J."/>
            <person name="Barry K."/>
            <person name="Rokhsar D.S."/>
            <person name="Schmutz J."/>
            <person name="Stiller J.W."/>
            <person name="Grossman A.R."/>
            <person name="Prochnik S.E."/>
        </authorList>
    </citation>
    <scope>NUCLEOTIDE SEQUENCE [LARGE SCALE GENOMIC DNA]</scope>
    <source>
        <strain evidence="2">4086291</strain>
    </source>
</reference>
<name>A0A1X6NN14_PORUM</name>